<dbReference type="AlphaFoldDB" id="A0A420VS27"/>
<evidence type="ECO:0000313" key="1">
    <source>
        <dbReference type="EMBL" id="RKO69140.1"/>
    </source>
</evidence>
<dbReference type="EMBL" id="RBWS01000022">
    <property type="protein sequence ID" value="RKO69140.1"/>
    <property type="molecule type" value="Genomic_DNA"/>
</dbReference>
<accession>A0A420VS27</accession>
<comment type="caution">
    <text evidence="1">The sequence shown here is derived from an EMBL/GenBank/DDBJ whole genome shotgun (WGS) entry which is preliminary data.</text>
</comment>
<dbReference type="Proteomes" id="UP000282423">
    <property type="component" value="Unassembled WGS sequence"/>
</dbReference>
<evidence type="ECO:0000313" key="2">
    <source>
        <dbReference type="Proteomes" id="UP000282423"/>
    </source>
</evidence>
<reference evidence="1 2" key="1">
    <citation type="submission" date="2018-10" db="EMBL/GenBank/DDBJ databases">
        <title>Sphingobacterium sp. M05W1-28.</title>
        <authorList>
            <person name="Cai H."/>
        </authorList>
    </citation>
    <scope>NUCLEOTIDE SEQUENCE [LARGE SCALE GENOMIC DNA]</scope>
    <source>
        <strain evidence="1 2">M05W1-28</strain>
    </source>
</reference>
<gene>
    <name evidence="1" type="ORF">D7322_23175</name>
</gene>
<organism evidence="1 2">
    <name type="scientific">Sphingobacterium puteale</name>
    <dbReference type="NCBI Taxonomy" id="2420510"/>
    <lineage>
        <taxon>Bacteria</taxon>
        <taxon>Pseudomonadati</taxon>
        <taxon>Bacteroidota</taxon>
        <taxon>Sphingobacteriia</taxon>
        <taxon>Sphingobacteriales</taxon>
        <taxon>Sphingobacteriaceae</taxon>
        <taxon>Sphingobacterium</taxon>
    </lineage>
</organism>
<keyword evidence="2" id="KW-1185">Reference proteome</keyword>
<proteinExistence type="predicted"/>
<sequence>MAIDDKSMGMRDYYLYDKNGKSFYIFRRSQGEWELAYGVLAHDIKEACIDALIRRFDHDSPELFYSNGKRNVVRISVKKGGIWHIYVNNVYVASIQYDQFAKKFEYHLDDDTPLTKDHIKKYIGMIERGEIKWKKER</sequence>
<name>A0A420VS27_9SPHI</name>
<protein>
    <submittedName>
        <fullName evidence="1">Uncharacterized protein</fullName>
    </submittedName>
</protein>